<evidence type="ECO:0000256" key="2">
    <source>
        <dbReference type="SAM" id="SignalP"/>
    </source>
</evidence>
<proteinExistence type="predicted"/>
<dbReference type="PANTHER" id="PTHR33361:SF2">
    <property type="entry name" value="DUF885 DOMAIN-CONTAINING PROTEIN"/>
    <property type="match status" value="1"/>
</dbReference>
<accession>A0A6N3H1F3</accession>
<dbReference type="InterPro" id="IPR010281">
    <property type="entry name" value="DUF885"/>
</dbReference>
<dbReference type="AlphaFoldDB" id="A0A6N3H1F3"/>
<feature type="chain" id="PRO_5044426015" evidence="2">
    <location>
        <begin position="27"/>
        <end position="623"/>
    </location>
</feature>
<keyword evidence="2" id="KW-0732">Signal</keyword>
<dbReference type="EMBL" id="JAQLGM010000085">
    <property type="protein sequence ID" value="MDB2002668.1"/>
    <property type="molecule type" value="Genomic_DNA"/>
</dbReference>
<protein>
    <submittedName>
        <fullName evidence="3">DUF885 domain-containing protein</fullName>
    </submittedName>
</protein>
<evidence type="ECO:0000313" key="3">
    <source>
        <dbReference type="EMBL" id="MDB2002668.1"/>
    </source>
</evidence>
<name>A0A6N3H1F3_CLOSY</name>
<dbReference type="PANTHER" id="PTHR33361">
    <property type="entry name" value="GLR0591 PROTEIN"/>
    <property type="match status" value="1"/>
</dbReference>
<dbReference type="Pfam" id="PF05960">
    <property type="entry name" value="DUF885"/>
    <property type="match status" value="1"/>
</dbReference>
<dbReference type="PROSITE" id="PS51257">
    <property type="entry name" value="PROKAR_LIPOPROTEIN"/>
    <property type="match status" value="1"/>
</dbReference>
<evidence type="ECO:0000313" key="4">
    <source>
        <dbReference type="EMBL" id="VYU70173.1"/>
    </source>
</evidence>
<dbReference type="Proteomes" id="UP001300871">
    <property type="component" value="Unassembled WGS sequence"/>
</dbReference>
<reference evidence="3" key="2">
    <citation type="submission" date="2023-01" db="EMBL/GenBank/DDBJ databases">
        <title>Human gut microbiome strain richness.</title>
        <authorList>
            <person name="Chen-Liaw A."/>
        </authorList>
    </citation>
    <scope>NUCLEOTIDE SEQUENCE</scope>
    <source>
        <strain evidence="3">B1_m1001713B170214d0_201011</strain>
    </source>
</reference>
<reference evidence="4" key="1">
    <citation type="submission" date="2019-11" db="EMBL/GenBank/DDBJ databases">
        <authorList>
            <person name="Feng L."/>
        </authorList>
    </citation>
    <scope>NUCLEOTIDE SEQUENCE</scope>
    <source>
        <strain evidence="4">CsymbiosumLFYP84</strain>
    </source>
</reference>
<feature type="signal peptide" evidence="2">
    <location>
        <begin position="1"/>
        <end position="26"/>
    </location>
</feature>
<gene>
    <name evidence="4" type="ORF">CSLFYP84_03420</name>
    <name evidence="3" type="ORF">PM006_20910</name>
</gene>
<sequence>MKARKTCLYYLLVLATAIMLSGCSRYNPPVESFQSSETQPVQLPGQEEGGNGEGGQTDKNSGKDAATVQAEFNTFTDRVFREIIGSDPLNLHFMVRHPENYGIETPEIKFQTISKSELEQDTKDNEELLKELEAFDPSLLTSDQLFTYKMLEDSLEIALSSRGLELYSQPLSPLIGTQAQLPVLLAEYTFYDKTDIEHYLELLSQIDVYYGQLAAYEKEMADAGLAPSDITIDRMLQSCKDYLIRPENSFLTETFNSRLDEVEGLTEDEKTAYKTKHLQILKEHFIPAYTTLSKALEELKGRGTNENGLCHYEKGKAYYEYLVSTLTGTDSSIPELKNRIEKKFGSDMAETAKLLQNNPALVQEIERTSFSLSEPVEILDHLREQIKTDFPELTDSTYEVKHVPKALESSLSPAFFLIPPIDSDTTNVIYINDKSREEGTDLYSVLAHEGYPGHLYQSVYFNRKQSCPLRHILSCGGYDEGWGLYCELYSYSFDNGLSPDMKELMARSQASIYALYALLDIHIHYDGWDLEKVSGFLQTYYGISDAEVCEEMFHSIIDNPGNYLKYYTGYLEICTLRDSAKKTLGNRYSPKAFHKFILDMEGASFRVIKPYFETWLLTYDVTN</sequence>
<dbReference type="RefSeq" id="WP_156684835.1">
    <property type="nucleotide sequence ID" value="NZ_CACRUA010000044.1"/>
</dbReference>
<dbReference type="EMBL" id="CACRUA010000044">
    <property type="protein sequence ID" value="VYU70173.1"/>
    <property type="molecule type" value="Genomic_DNA"/>
</dbReference>
<feature type="compositionally biased region" description="Polar residues" evidence="1">
    <location>
        <begin position="32"/>
        <end position="41"/>
    </location>
</feature>
<evidence type="ECO:0000256" key="1">
    <source>
        <dbReference type="SAM" id="MobiDB-lite"/>
    </source>
</evidence>
<organism evidence="4">
    <name type="scientific">Clostridium symbiosum</name>
    <name type="common">Bacteroides symbiosus</name>
    <dbReference type="NCBI Taxonomy" id="1512"/>
    <lineage>
        <taxon>Bacteria</taxon>
        <taxon>Bacillati</taxon>
        <taxon>Bacillota</taxon>
        <taxon>Clostridia</taxon>
        <taxon>Lachnospirales</taxon>
        <taxon>Lachnospiraceae</taxon>
        <taxon>Otoolea</taxon>
    </lineage>
</organism>
<feature type="region of interest" description="Disordered" evidence="1">
    <location>
        <begin position="30"/>
        <end position="65"/>
    </location>
</feature>